<gene>
    <name evidence="3" type="ORF">GCM10020369_63130</name>
</gene>
<dbReference type="EMBL" id="BAAAYN010000044">
    <property type="protein sequence ID" value="GAA3394293.1"/>
    <property type="molecule type" value="Genomic_DNA"/>
</dbReference>
<feature type="domain" description="ABM" evidence="2">
    <location>
        <begin position="2"/>
        <end position="94"/>
    </location>
</feature>
<sequence>MIIVAGQLFVDPADRDRYLTAVADVARVARQAPGCHDFVQAADPIDVGRINVYERWESDQDLERFRTSGEPAPEPPPVRGAEVHKYRISSVEAP</sequence>
<organism evidence="3 4">
    <name type="scientific">Cryptosporangium minutisporangium</name>
    <dbReference type="NCBI Taxonomy" id="113569"/>
    <lineage>
        <taxon>Bacteria</taxon>
        <taxon>Bacillati</taxon>
        <taxon>Actinomycetota</taxon>
        <taxon>Actinomycetes</taxon>
        <taxon>Cryptosporangiales</taxon>
        <taxon>Cryptosporangiaceae</taxon>
        <taxon>Cryptosporangium</taxon>
    </lineage>
</organism>
<evidence type="ECO:0000313" key="3">
    <source>
        <dbReference type="EMBL" id="GAA3394293.1"/>
    </source>
</evidence>
<feature type="region of interest" description="Disordered" evidence="1">
    <location>
        <begin position="63"/>
        <end position="94"/>
    </location>
</feature>
<dbReference type="RefSeq" id="WP_345731889.1">
    <property type="nucleotide sequence ID" value="NZ_BAAAYN010000044.1"/>
</dbReference>
<evidence type="ECO:0000313" key="4">
    <source>
        <dbReference type="Proteomes" id="UP001501676"/>
    </source>
</evidence>
<dbReference type="SUPFAM" id="SSF54909">
    <property type="entry name" value="Dimeric alpha+beta barrel"/>
    <property type="match status" value="1"/>
</dbReference>
<keyword evidence="4" id="KW-1185">Reference proteome</keyword>
<evidence type="ECO:0000256" key="1">
    <source>
        <dbReference type="SAM" id="MobiDB-lite"/>
    </source>
</evidence>
<proteinExistence type="predicted"/>
<dbReference type="Pfam" id="PF03992">
    <property type="entry name" value="ABM"/>
    <property type="match status" value="1"/>
</dbReference>
<name>A0ABP6T6B0_9ACTN</name>
<reference evidence="4" key="1">
    <citation type="journal article" date="2019" name="Int. J. Syst. Evol. Microbiol.">
        <title>The Global Catalogue of Microorganisms (GCM) 10K type strain sequencing project: providing services to taxonomists for standard genome sequencing and annotation.</title>
        <authorList>
            <consortium name="The Broad Institute Genomics Platform"/>
            <consortium name="The Broad Institute Genome Sequencing Center for Infectious Disease"/>
            <person name="Wu L."/>
            <person name="Ma J."/>
        </authorList>
    </citation>
    <scope>NUCLEOTIDE SEQUENCE [LARGE SCALE GENOMIC DNA]</scope>
    <source>
        <strain evidence="4">JCM 9458</strain>
    </source>
</reference>
<accession>A0ABP6T6B0</accession>
<dbReference type="GO" id="GO:0004497">
    <property type="term" value="F:monooxygenase activity"/>
    <property type="evidence" value="ECO:0007669"/>
    <property type="project" value="UniProtKB-KW"/>
</dbReference>
<evidence type="ECO:0000259" key="2">
    <source>
        <dbReference type="PROSITE" id="PS51725"/>
    </source>
</evidence>
<comment type="caution">
    <text evidence="3">The sequence shown here is derived from an EMBL/GenBank/DDBJ whole genome shotgun (WGS) entry which is preliminary data.</text>
</comment>
<dbReference type="Proteomes" id="UP001501676">
    <property type="component" value="Unassembled WGS sequence"/>
</dbReference>
<keyword evidence="3" id="KW-0503">Monooxygenase</keyword>
<dbReference type="InterPro" id="IPR007138">
    <property type="entry name" value="ABM_dom"/>
</dbReference>
<dbReference type="Gene3D" id="3.30.70.100">
    <property type="match status" value="1"/>
</dbReference>
<dbReference type="InterPro" id="IPR011008">
    <property type="entry name" value="Dimeric_a/b-barrel"/>
</dbReference>
<dbReference type="PROSITE" id="PS51725">
    <property type="entry name" value="ABM"/>
    <property type="match status" value="1"/>
</dbReference>
<keyword evidence="3" id="KW-0560">Oxidoreductase</keyword>
<protein>
    <submittedName>
        <fullName evidence="3">Antibiotic biosynthesis monooxygenase</fullName>
    </submittedName>
</protein>